<dbReference type="GO" id="GO:0006260">
    <property type="term" value="P:DNA replication"/>
    <property type="evidence" value="ECO:0007669"/>
    <property type="project" value="TreeGrafter"/>
</dbReference>
<organism evidence="2">
    <name type="scientific">Octopus bimaculoides</name>
    <name type="common">California two-spotted octopus</name>
    <dbReference type="NCBI Taxonomy" id="37653"/>
    <lineage>
        <taxon>Eukaryota</taxon>
        <taxon>Metazoa</taxon>
        <taxon>Spiralia</taxon>
        <taxon>Lophotrochozoa</taxon>
        <taxon>Mollusca</taxon>
        <taxon>Cephalopoda</taxon>
        <taxon>Coleoidea</taxon>
        <taxon>Octopodiformes</taxon>
        <taxon>Octopoda</taxon>
        <taxon>Incirrata</taxon>
        <taxon>Octopodidae</taxon>
        <taxon>Octopus</taxon>
    </lineage>
</organism>
<reference evidence="2" key="1">
    <citation type="submission" date="2015-07" db="EMBL/GenBank/DDBJ databases">
        <title>MeaNS - Measles Nucleotide Surveillance Program.</title>
        <authorList>
            <person name="Tran T."/>
            <person name="Druce J."/>
        </authorList>
    </citation>
    <scope>NUCLEOTIDE SEQUENCE</scope>
    <source>
        <strain evidence="2">UCB-OBI-ISO-001</strain>
        <tissue evidence="2">Gonad</tissue>
    </source>
</reference>
<dbReference type="PANTHER" id="PTHR23274:SF51">
    <property type="entry name" value="OS03G0423850 PROTEIN"/>
    <property type="match status" value="1"/>
</dbReference>
<dbReference type="GO" id="GO:0005657">
    <property type="term" value="C:replication fork"/>
    <property type="evidence" value="ECO:0007669"/>
    <property type="project" value="TreeGrafter"/>
</dbReference>
<feature type="non-terminal residue" evidence="2">
    <location>
        <position position="1"/>
    </location>
</feature>
<gene>
    <name evidence="2" type="ORF">OCBIM_22001618mg</name>
</gene>
<accession>A0A0L8I0E9</accession>
<sequence>LLNSQDPTGLPPHEVCLKIGAPIIILRNLNPPFLCNGTRLVVKQLMNLVIEAEIITGPEQNETIFPKFHSFLLTANFP</sequence>
<evidence type="ECO:0000259" key="1">
    <source>
        <dbReference type="Pfam" id="PF21530"/>
    </source>
</evidence>
<dbReference type="InterPro" id="IPR049163">
    <property type="entry name" value="Pif1-like_2B_dom"/>
</dbReference>
<feature type="domain" description="DNA helicase Pif1-like 2B" evidence="1">
    <location>
        <begin position="1"/>
        <end position="45"/>
    </location>
</feature>
<dbReference type="AlphaFoldDB" id="A0A0L8I0E9"/>
<evidence type="ECO:0000313" key="2">
    <source>
        <dbReference type="EMBL" id="KOF94510.1"/>
    </source>
</evidence>
<protein>
    <recommendedName>
        <fullName evidence="1">DNA helicase Pif1-like 2B domain-containing protein</fullName>
    </recommendedName>
</protein>
<dbReference type="STRING" id="37653.A0A0L8I0E9"/>
<name>A0A0L8I0E9_OCTBM</name>
<dbReference type="Pfam" id="PF21530">
    <property type="entry name" value="Pif1_2B_dom"/>
    <property type="match status" value="1"/>
</dbReference>
<dbReference type="EMBL" id="KQ416949">
    <property type="protein sequence ID" value="KOF94510.1"/>
    <property type="molecule type" value="Genomic_DNA"/>
</dbReference>
<proteinExistence type="predicted"/>
<dbReference type="PANTHER" id="PTHR23274">
    <property type="entry name" value="DNA HELICASE-RELATED"/>
    <property type="match status" value="1"/>
</dbReference>